<dbReference type="STRING" id="637905.SVI_0563"/>
<protein>
    <submittedName>
        <fullName evidence="1">Uncharacterized protein</fullName>
    </submittedName>
</protein>
<keyword evidence="2" id="KW-1185">Reference proteome</keyword>
<name>D4ZFT5_SHEVD</name>
<dbReference type="KEGG" id="svo:SVI_0563"/>
<dbReference type="OrthoDB" id="5856137at2"/>
<evidence type="ECO:0000313" key="2">
    <source>
        <dbReference type="Proteomes" id="UP000002350"/>
    </source>
</evidence>
<dbReference type="EMBL" id="AP011177">
    <property type="protein sequence ID" value="BAJ00534.1"/>
    <property type="molecule type" value="Genomic_DNA"/>
</dbReference>
<gene>
    <name evidence="1" type="ordered locus">SVI_0563</name>
</gene>
<evidence type="ECO:0000313" key="1">
    <source>
        <dbReference type="EMBL" id="BAJ00534.1"/>
    </source>
</evidence>
<dbReference type="AlphaFoldDB" id="D4ZFT5"/>
<dbReference type="HOGENOM" id="CLU_2304104_0_0_6"/>
<dbReference type="RefSeq" id="WP_013049847.1">
    <property type="nucleotide sequence ID" value="NC_014012.1"/>
</dbReference>
<accession>D4ZFT5</accession>
<proteinExistence type="predicted"/>
<organism evidence="1 2">
    <name type="scientific">Shewanella violacea (strain JCM 10179 / CIP 106290 / LMG 19151 / DSS12)</name>
    <dbReference type="NCBI Taxonomy" id="637905"/>
    <lineage>
        <taxon>Bacteria</taxon>
        <taxon>Pseudomonadati</taxon>
        <taxon>Pseudomonadota</taxon>
        <taxon>Gammaproteobacteria</taxon>
        <taxon>Alteromonadales</taxon>
        <taxon>Shewanellaceae</taxon>
        <taxon>Shewanella</taxon>
    </lineage>
</organism>
<sequence>MLLNKYTQWDECSRIAPSADRMALGVQLNKELPGFMREIIRDIYPVDNDSFRDVINQKVMDLAFEMADLVDGDETSDESPVTQAFWDWCIAQDPQDFADF</sequence>
<reference evidence="2" key="1">
    <citation type="journal article" date="2010" name="Mol. Biosyst.">
        <title>Complete genome sequence and comparative analysis of Shewanella violacea, a psychrophilic and piezophilic bacterium from deep sea floor sediments.</title>
        <authorList>
            <person name="Aono E."/>
            <person name="Baba T."/>
            <person name="Ara T."/>
            <person name="Nishi T."/>
            <person name="Nakamichi T."/>
            <person name="Inamoto E."/>
            <person name="Toyonaga H."/>
            <person name="Hasegawa M."/>
            <person name="Takai Y."/>
            <person name="Okumura Y."/>
            <person name="Baba M."/>
            <person name="Tomita M."/>
            <person name="Kato C."/>
            <person name="Oshima T."/>
            <person name="Nakasone K."/>
            <person name="Mori H."/>
        </authorList>
    </citation>
    <scope>NUCLEOTIDE SEQUENCE [LARGE SCALE GENOMIC DNA]</scope>
    <source>
        <strain evidence="2">JCM 10179 / CIP 106290 / LMG 19151 / DSS12</strain>
    </source>
</reference>
<dbReference type="Proteomes" id="UP000002350">
    <property type="component" value="Chromosome"/>
</dbReference>